<feature type="compositionally biased region" description="Polar residues" evidence="1">
    <location>
        <begin position="587"/>
        <end position="596"/>
    </location>
</feature>
<keyword evidence="3" id="KW-1185">Reference proteome</keyword>
<evidence type="ECO:0000256" key="1">
    <source>
        <dbReference type="SAM" id="MobiDB-lite"/>
    </source>
</evidence>
<dbReference type="RefSeq" id="XP_047760339.1">
    <property type="nucleotide sequence ID" value="XM_047903878.1"/>
</dbReference>
<sequence>MPKGLNLKGFGRRKSSANILEGHSEASASAQPAASASASASSSFRVLERKDGKPTYGAPVTRPERTSSRPFVSPLHALRGKSADQLDPYPNTSVHTSRNNTRPGWRLNDNARGSGGTTNSGSSGHYDSSSASARYSSTSTLPSSVDQDHHHEQQDDLHSVRKEATTGMYRTVAADADEPPPPPPSFSSRAARAFSFGNRQPRNSKETPPLVPVHTSSRPPTQPQQNQSPPRERAMTTSSYASTAVTAIPIKRELTLTSPDFGNDDFSNMFDSLHKDAPALPPPTASAFHRTESEPMYPPRTLSRNALTPSPNPLKLTSSRDDYDASPYAQDSDRLMHSPALSSPHTLDGTAPGPADGNGITRAFLGGSKSGYSRVPERYTSPGPERASISSYSSVMDDGVDGSKENGHYPNRQTQVDDEDRWVKRVELRDEPMTSPVSSRTTTQALSSASRLGATSPSSNADDSLFSGESNATTPRATRLDVRDTSLYGASPNGPPSRAVRPAAHQRTESGNLKKMTPAQFKALQRNGHSANAEHSEEEDLSDNDYDDEDEHERVKHLANQRRKQEANMSVYRQKMKKVTGGGPSDLPSSGASTIRPSVDRDSSAPGGMGIHFGGISGRPPPDAVRGSQLNEEEDEDVPLGILQAHGFPSASRPPTRQDGDAHGRRSSMAGSAINGGGAGQGALPAFARRLPQDPYFGSSLVNPSTRESLAMNGHASMMMGQPMMPQPPAPQGHPGGLVGVIAGEERAKAARRANPNMAAGGFSTMGQMPLPSNMNMPPPMPRANSTGNLAPPSVYAPSGTPPMPMMPPQFAQMMPQMQQPAGGVSPEVMKMMEMQMQMMQNMIQMQNMQMGGPQTPGTPQQQPGQQRTSDYLGVNFGGERPMSMASQYGPPGPHSQGGGAMTMMNPPTGWAQPPQPRGPRPNSAMPLQGSTYAPSVQGLNMNGGGANGYAPSMAPSERSNIGMPSRYRPVTANGDTSRTQSMTSGFALNAFANQQTSPDFPVTPYNGQQVQTPKPTIRVVDKPKGGPKTQTRPVADEEDDGWADMKKKRDEKKRFKWGKKSTSQATAEPSLNDLYTGMD</sequence>
<feature type="compositionally biased region" description="Low complexity" evidence="1">
    <location>
        <begin position="26"/>
        <end position="43"/>
    </location>
</feature>
<dbReference type="PANTHER" id="PTHR42068">
    <property type="entry name" value="YALI0B18964P"/>
    <property type="match status" value="1"/>
</dbReference>
<feature type="compositionally biased region" description="Polar residues" evidence="1">
    <location>
        <begin position="90"/>
        <end position="102"/>
    </location>
</feature>
<feature type="compositionally biased region" description="Basic and acidic residues" evidence="1">
    <location>
        <begin position="421"/>
        <end position="432"/>
    </location>
</feature>
<dbReference type="AlphaFoldDB" id="A0A9Q8P7E6"/>
<feature type="compositionally biased region" description="Basic and acidic residues" evidence="1">
    <location>
        <begin position="146"/>
        <end position="164"/>
    </location>
</feature>
<organism evidence="2 3">
    <name type="scientific">Passalora fulva</name>
    <name type="common">Tomato leaf mold</name>
    <name type="synonym">Cladosporium fulvum</name>
    <dbReference type="NCBI Taxonomy" id="5499"/>
    <lineage>
        <taxon>Eukaryota</taxon>
        <taxon>Fungi</taxon>
        <taxon>Dikarya</taxon>
        <taxon>Ascomycota</taxon>
        <taxon>Pezizomycotina</taxon>
        <taxon>Dothideomycetes</taxon>
        <taxon>Dothideomycetidae</taxon>
        <taxon>Mycosphaerellales</taxon>
        <taxon>Mycosphaerellaceae</taxon>
        <taxon>Fulvia</taxon>
    </lineage>
</organism>
<proteinExistence type="predicted"/>
<evidence type="ECO:0000313" key="2">
    <source>
        <dbReference type="EMBL" id="UJO15973.1"/>
    </source>
</evidence>
<gene>
    <name evidence="2" type="ORF">CLAFUR5_04730</name>
</gene>
<feature type="compositionally biased region" description="Gly residues" evidence="1">
    <location>
        <begin position="607"/>
        <end position="617"/>
    </location>
</feature>
<feature type="compositionally biased region" description="Low complexity" evidence="1">
    <location>
        <begin position="215"/>
        <end position="241"/>
    </location>
</feature>
<feature type="compositionally biased region" description="Polar residues" evidence="1">
    <location>
        <begin position="929"/>
        <end position="941"/>
    </location>
</feature>
<feature type="compositionally biased region" description="Low complexity" evidence="1">
    <location>
        <begin position="849"/>
        <end position="867"/>
    </location>
</feature>
<evidence type="ECO:0000313" key="3">
    <source>
        <dbReference type="Proteomes" id="UP000756132"/>
    </source>
</evidence>
<feature type="compositionally biased region" description="Polar residues" evidence="1">
    <location>
        <begin position="974"/>
        <end position="983"/>
    </location>
</feature>
<feature type="compositionally biased region" description="Acidic residues" evidence="1">
    <location>
        <begin position="536"/>
        <end position="551"/>
    </location>
</feature>
<feature type="compositionally biased region" description="Polar residues" evidence="1">
    <location>
        <begin position="256"/>
        <end position="270"/>
    </location>
</feature>
<accession>A0A9Q8P7E6</accession>
<dbReference type="PANTHER" id="PTHR42068:SF1">
    <property type="entry name" value="YALI0B18964P"/>
    <property type="match status" value="1"/>
</dbReference>
<feature type="region of interest" description="Disordered" evidence="1">
    <location>
        <begin position="256"/>
        <end position="681"/>
    </location>
</feature>
<name>A0A9Q8P7E6_PASFU</name>
<dbReference type="Proteomes" id="UP000756132">
    <property type="component" value="Chromosome 4"/>
</dbReference>
<dbReference type="EMBL" id="CP090166">
    <property type="protein sequence ID" value="UJO15973.1"/>
    <property type="molecule type" value="Genomic_DNA"/>
</dbReference>
<dbReference type="OrthoDB" id="5396252at2759"/>
<feature type="region of interest" description="Disordered" evidence="1">
    <location>
        <begin position="849"/>
        <end position="983"/>
    </location>
</feature>
<reference evidence="2" key="2">
    <citation type="journal article" date="2022" name="Microb. Genom.">
        <title>A chromosome-scale genome assembly of the tomato pathogen Cladosporium fulvum reveals a compartmentalized genome architecture and the presence of a dispensable chromosome.</title>
        <authorList>
            <person name="Zaccaron A.Z."/>
            <person name="Chen L.H."/>
            <person name="Samaras A."/>
            <person name="Stergiopoulos I."/>
        </authorList>
    </citation>
    <scope>NUCLEOTIDE SEQUENCE</scope>
    <source>
        <strain evidence="2">Race5_Kim</strain>
    </source>
</reference>
<feature type="compositionally biased region" description="Basic residues" evidence="1">
    <location>
        <begin position="1050"/>
        <end position="1060"/>
    </location>
</feature>
<reference evidence="2" key="1">
    <citation type="submission" date="2021-12" db="EMBL/GenBank/DDBJ databases">
        <authorList>
            <person name="Zaccaron A."/>
            <person name="Stergiopoulos I."/>
        </authorList>
    </citation>
    <scope>NUCLEOTIDE SEQUENCE</scope>
    <source>
        <strain evidence="2">Race5_Kim</strain>
    </source>
</reference>
<feature type="region of interest" description="Disordered" evidence="1">
    <location>
        <begin position="996"/>
        <end position="1080"/>
    </location>
</feature>
<feature type="compositionally biased region" description="Low complexity" evidence="1">
    <location>
        <begin position="119"/>
        <end position="140"/>
    </location>
</feature>
<feature type="compositionally biased region" description="Low complexity" evidence="1">
    <location>
        <begin position="186"/>
        <end position="195"/>
    </location>
</feature>
<dbReference type="GeneID" id="71984608"/>
<feature type="compositionally biased region" description="Polar residues" evidence="1">
    <location>
        <begin position="435"/>
        <end position="476"/>
    </location>
</feature>
<protein>
    <submittedName>
        <fullName evidence="2">Uncharacterized protein</fullName>
    </submittedName>
</protein>
<feature type="compositionally biased region" description="Polar residues" evidence="1">
    <location>
        <begin position="1006"/>
        <end position="1015"/>
    </location>
</feature>
<dbReference type="KEGG" id="ffu:CLAFUR5_04730"/>
<feature type="region of interest" description="Disordered" evidence="1">
    <location>
        <begin position="1"/>
        <end position="241"/>
    </location>
</feature>